<dbReference type="AlphaFoldDB" id="A0AAV6TIY0"/>
<keyword evidence="3" id="KW-1185">Reference proteome</keyword>
<evidence type="ECO:0000313" key="3">
    <source>
        <dbReference type="Proteomes" id="UP000827092"/>
    </source>
</evidence>
<organism evidence="2 3">
    <name type="scientific">Oedothorax gibbosus</name>
    <dbReference type="NCBI Taxonomy" id="931172"/>
    <lineage>
        <taxon>Eukaryota</taxon>
        <taxon>Metazoa</taxon>
        <taxon>Ecdysozoa</taxon>
        <taxon>Arthropoda</taxon>
        <taxon>Chelicerata</taxon>
        <taxon>Arachnida</taxon>
        <taxon>Araneae</taxon>
        <taxon>Araneomorphae</taxon>
        <taxon>Entelegynae</taxon>
        <taxon>Araneoidea</taxon>
        <taxon>Linyphiidae</taxon>
        <taxon>Erigoninae</taxon>
        <taxon>Oedothorax</taxon>
    </lineage>
</organism>
<accession>A0AAV6TIY0</accession>
<reference evidence="2 3" key="1">
    <citation type="journal article" date="2022" name="Nat. Ecol. Evol.">
        <title>A masculinizing supergene underlies an exaggerated male reproductive morph in a spider.</title>
        <authorList>
            <person name="Hendrickx F."/>
            <person name="De Corte Z."/>
            <person name="Sonet G."/>
            <person name="Van Belleghem S.M."/>
            <person name="Kostlbacher S."/>
            <person name="Vangestel C."/>
        </authorList>
    </citation>
    <scope>NUCLEOTIDE SEQUENCE [LARGE SCALE GENOMIC DNA]</scope>
    <source>
        <strain evidence="2">W744_W776</strain>
    </source>
</reference>
<protein>
    <submittedName>
        <fullName evidence="2">Uncharacterized protein</fullName>
    </submittedName>
</protein>
<comment type="caution">
    <text evidence="2">The sequence shown here is derived from an EMBL/GenBank/DDBJ whole genome shotgun (WGS) entry which is preliminary data.</text>
</comment>
<name>A0AAV6TIY0_9ARAC</name>
<sequence length="74" mass="7869">MGLGTHFGPTAPVKGTCSQESVSARSIPKRTFPHALRGGIRRWASPGSLAVTKGILLVSFLRLFICLKSAGYLV</sequence>
<evidence type="ECO:0000313" key="2">
    <source>
        <dbReference type="EMBL" id="KAG8171784.1"/>
    </source>
</evidence>
<dbReference type="EMBL" id="JAFNEN010003572">
    <property type="protein sequence ID" value="KAG8171784.1"/>
    <property type="molecule type" value="Genomic_DNA"/>
</dbReference>
<gene>
    <name evidence="2" type="ORF">JTE90_006531</name>
</gene>
<dbReference type="Proteomes" id="UP000827092">
    <property type="component" value="Unassembled WGS sequence"/>
</dbReference>
<proteinExistence type="predicted"/>
<feature type="region of interest" description="Disordered" evidence="1">
    <location>
        <begin position="1"/>
        <end position="24"/>
    </location>
</feature>
<evidence type="ECO:0000256" key="1">
    <source>
        <dbReference type="SAM" id="MobiDB-lite"/>
    </source>
</evidence>